<dbReference type="RefSeq" id="WP_174139045.1">
    <property type="nucleotide sequence ID" value="NZ_JABUFE010000008.1"/>
</dbReference>
<protein>
    <recommendedName>
        <fullName evidence="2 9">Beta-glucosidase</fullName>
        <ecNumber evidence="2 9">3.2.1.21</ecNumber>
    </recommendedName>
</protein>
<dbReference type="EMBL" id="JABUFE010000008">
    <property type="protein sequence ID" value="NSX55765.1"/>
    <property type="molecule type" value="Genomic_DNA"/>
</dbReference>
<dbReference type="Pfam" id="PF00232">
    <property type="entry name" value="Glyco_hydro_1"/>
    <property type="match status" value="1"/>
</dbReference>
<dbReference type="SUPFAM" id="SSF51445">
    <property type="entry name" value="(Trans)glycosidases"/>
    <property type="match status" value="1"/>
</dbReference>
<feature type="active site" description="Nucleophile" evidence="8">
    <location>
        <position position="356"/>
    </location>
</feature>
<organism evidence="10 11">
    <name type="scientific">Parasulfitobacter algicola</name>
    <dbReference type="NCBI Taxonomy" id="2614809"/>
    <lineage>
        <taxon>Bacteria</taxon>
        <taxon>Pseudomonadati</taxon>
        <taxon>Pseudomonadota</taxon>
        <taxon>Alphaproteobacteria</taxon>
        <taxon>Rhodobacterales</taxon>
        <taxon>Roseobacteraceae</taxon>
        <taxon>Parasulfitobacter</taxon>
    </lineage>
</organism>
<keyword evidence="11" id="KW-1185">Reference proteome</keyword>
<dbReference type="PANTHER" id="PTHR10353">
    <property type="entry name" value="GLYCOSYL HYDROLASE"/>
    <property type="match status" value="1"/>
</dbReference>
<keyword evidence="5" id="KW-0119">Carbohydrate metabolism</keyword>
<dbReference type="InterPro" id="IPR017853">
    <property type="entry name" value="GH"/>
</dbReference>
<comment type="similarity">
    <text evidence="1 9">Belongs to the glycosyl hydrolase 1 family.</text>
</comment>
<dbReference type="InterPro" id="IPR017736">
    <property type="entry name" value="Glyco_hydro_1_beta-glucosidase"/>
</dbReference>
<evidence type="ECO:0000256" key="3">
    <source>
        <dbReference type="ARBA" id="ARBA00022801"/>
    </source>
</evidence>
<dbReference type="NCBIfam" id="TIGR03356">
    <property type="entry name" value="BGL"/>
    <property type="match status" value="1"/>
</dbReference>
<evidence type="ECO:0000313" key="10">
    <source>
        <dbReference type="EMBL" id="NSX55765.1"/>
    </source>
</evidence>
<dbReference type="PROSITE" id="PS00572">
    <property type="entry name" value="GLYCOSYL_HYDROL_F1_1"/>
    <property type="match status" value="1"/>
</dbReference>
<reference evidence="10 11" key="1">
    <citation type="submission" date="2020-06" db="EMBL/GenBank/DDBJ databases">
        <title>Sulfitobacter algicola sp. nov., isolated from green algae.</title>
        <authorList>
            <person name="Wang C."/>
        </authorList>
    </citation>
    <scope>NUCLEOTIDE SEQUENCE [LARGE SCALE GENOMIC DNA]</scope>
    <source>
        <strain evidence="10 11">1151</strain>
    </source>
</reference>
<proteinExistence type="inferred from homology"/>
<evidence type="ECO:0000256" key="1">
    <source>
        <dbReference type="ARBA" id="ARBA00010838"/>
    </source>
</evidence>
<evidence type="ECO:0000256" key="9">
    <source>
        <dbReference type="RuleBase" id="RU361175"/>
    </source>
</evidence>
<dbReference type="EC" id="3.2.1.21" evidence="2 9"/>
<evidence type="ECO:0000313" key="11">
    <source>
        <dbReference type="Proteomes" id="UP000777935"/>
    </source>
</evidence>
<keyword evidence="4" id="KW-0136">Cellulose degradation</keyword>
<keyword evidence="3 9" id="KW-0378">Hydrolase</keyword>
<dbReference type="GO" id="GO:0004565">
    <property type="term" value="F:beta-galactosidase activity"/>
    <property type="evidence" value="ECO:0007669"/>
    <property type="project" value="UniProtKB-EC"/>
</dbReference>
<dbReference type="InterPro" id="IPR018120">
    <property type="entry name" value="Glyco_hydro_1_AS"/>
</dbReference>
<comment type="caution">
    <text evidence="10">The sequence shown here is derived from an EMBL/GenBank/DDBJ whole genome shotgun (WGS) entry which is preliminary data.</text>
</comment>
<evidence type="ECO:0000256" key="4">
    <source>
        <dbReference type="ARBA" id="ARBA00023001"/>
    </source>
</evidence>
<evidence type="ECO:0000256" key="8">
    <source>
        <dbReference type="PROSITE-ProRule" id="PRU10055"/>
    </source>
</evidence>
<dbReference type="Proteomes" id="UP000777935">
    <property type="component" value="Unassembled WGS sequence"/>
</dbReference>
<evidence type="ECO:0000256" key="2">
    <source>
        <dbReference type="ARBA" id="ARBA00012744"/>
    </source>
</evidence>
<accession>A0ABX2IX47</accession>
<dbReference type="PANTHER" id="PTHR10353:SF36">
    <property type="entry name" value="LP05116P"/>
    <property type="match status" value="1"/>
</dbReference>
<keyword evidence="6 9" id="KW-0326">Glycosidase</keyword>
<evidence type="ECO:0000256" key="7">
    <source>
        <dbReference type="ARBA" id="ARBA00023326"/>
    </source>
</evidence>
<dbReference type="InterPro" id="IPR001360">
    <property type="entry name" value="Glyco_hydro_1"/>
</dbReference>
<sequence>MAQRDTLGFRRADFADDFIFGVATSSYQIEGHGQGGAGPTHWDSFAATPGNVVNAENGQIACDHYNRWSVDLDLIRDLGVKAYRFSTSWARILPEGTGQPNSEGLDFYDRLVDGLLERDIQPHVTLYHWELPSVLADKGGWCNRDIASWFADFAQVIVGRIGDRAASIAPINEPWCVAWLSHFLGHHAPGLRDIRAASRAMHHVLLAHGRAIQAMRAIGLNNLGVVANMEYAQPADDSVDAIAAAERYDAIYNLWFLDAIFKRKYPEAALQGLQVHLPQNWQDDFDVIAEPVDWIGLNYYTRKLIAPEPGPFPALKEITGPLPKTEMEWEIYPDGLYKFLVRIKDRYGDIPIFVTENGMASDDVVQAGQVHDSARTDYLSRHLKAVREAVADGVDIKGYFVWSLLDNYEWALGYDKRFGLVHVDFDTLKRTPKSSYYVLRNILMSG</sequence>
<gene>
    <name evidence="10" type="ORF">HRQ87_13225</name>
</gene>
<dbReference type="PRINTS" id="PR00131">
    <property type="entry name" value="GLHYDRLASE1"/>
</dbReference>
<evidence type="ECO:0000256" key="5">
    <source>
        <dbReference type="ARBA" id="ARBA00023277"/>
    </source>
</evidence>
<name>A0ABX2IX47_9RHOB</name>
<dbReference type="Gene3D" id="3.20.20.80">
    <property type="entry name" value="Glycosidases"/>
    <property type="match status" value="1"/>
</dbReference>
<keyword evidence="7" id="KW-0624">Polysaccharide degradation</keyword>
<comment type="catalytic activity">
    <reaction evidence="9">
        <text>Hydrolysis of terminal, non-reducing beta-D-glucosyl residues with release of beta-D-glucose.</text>
        <dbReference type="EC" id="3.2.1.21"/>
    </reaction>
</comment>
<evidence type="ECO:0000256" key="6">
    <source>
        <dbReference type="ARBA" id="ARBA00023295"/>
    </source>
</evidence>